<dbReference type="InterPro" id="IPR027417">
    <property type="entry name" value="P-loop_NTPase"/>
</dbReference>
<dbReference type="Gene3D" id="3.40.50.300">
    <property type="entry name" value="P-loop containing nucleotide triphosphate hydrolases"/>
    <property type="match status" value="1"/>
</dbReference>
<gene>
    <name evidence="4" type="ORF">ILUMI_16791</name>
</gene>
<dbReference type="SUPFAM" id="SSF52540">
    <property type="entry name" value="P-loop containing nucleoside triphosphate hydrolases"/>
    <property type="match status" value="1"/>
</dbReference>
<sequence length="311" mass="36553">MLNELFVSPLREKYVEIGEEKFVLPIYFNEHWEKINQVKVREDDVYITGRMKTGTTWVHKIVNLIVYGMNSNDTNTSRLSRHKFLELPISYNIETLAVKFPVLANTINELKDMKSPRCIRSHLPWFLLSEEFRNGTKSPKIIHVLRNLKDTCISFNHHNRSMDGYRGTFEEFCRLFLAGRVVYGPFYVNIKSYWEQRNRSNLFFVKYSDLKKDLPRMIKNIADFLEKSISENEIQDLAEYRSMDSMRKHVGKEMSEFSTMVGATYNTCVGQTDFVRECKEGGYKTVMSEKLIREFDKCTKKALAGTELCFQ</sequence>
<dbReference type="AlphaFoldDB" id="A0A8K0CQB1"/>
<name>A0A8K0CQB1_IGNLU</name>
<keyword evidence="2" id="KW-0808">Transferase</keyword>
<dbReference type="Proteomes" id="UP000801492">
    <property type="component" value="Unassembled WGS sequence"/>
</dbReference>
<dbReference type="EMBL" id="VTPC01067451">
    <property type="protein sequence ID" value="KAF2889382.1"/>
    <property type="molecule type" value="Genomic_DNA"/>
</dbReference>
<dbReference type="Pfam" id="PF00685">
    <property type="entry name" value="Sulfotransfer_1"/>
    <property type="match status" value="1"/>
</dbReference>
<evidence type="ECO:0000259" key="3">
    <source>
        <dbReference type="Pfam" id="PF00685"/>
    </source>
</evidence>
<dbReference type="OrthoDB" id="205623at2759"/>
<feature type="domain" description="Sulfotransferase" evidence="3">
    <location>
        <begin position="43"/>
        <end position="306"/>
    </location>
</feature>
<evidence type="ECO:0000313" key="4">
    <source>
        <dbReference type="EMBL" id="KAF2889382.1"/>
    </source>
</evidence>
<evidence type="ECO:0000256" key="2">
    <source>
        <dbReference type="ARBA" id="ARBA00022679"/>
    </source>
</evidence>
<comment type="caution">
    <text evidence="4">The sequence shown here is derived from an EMBL/GenBank/DDBJ whole genome shotgun (WGS) entry which is preliminary data.</text>
</comment>
<comment type="similarity">
    <text evidence="1">Belongs to the sulfotransferase 1 family.</text>
</comment>
<proteinExistence type="inferred from homology"/>
<accession>A0A8K0CQB1</accession>
<dbReference type="GO" id="GO:0008146">
    <property type="term" value="F:sulfotransferase activity"/>
    <property type="evidence" value="ECO:0007669"/>
    <property type="project" value="InterPro"/>
</dbReference>
<evidence type="ECO:0000256" key="1">
    <source>
        <dbReference type="ARBA" id="ARBA00005771"/>
    </source>
</evidence>
<evidence type="ECO:0000313" key="5">
    <source>
        <dbReference type="Proteomes" id="UP000801492"/>
    </source>
</evidence>
<organism evidence="4 5">
    <name type="scientific">Ignelater luminosus</name>
    <name type="common">Cucubano</name>
    <name type="synonym">Pyrophorus luminosus</name>
    <dbReference type="NCBI Taxonomy" id="2038154"/>
    <lineage>
        <taxon>Eukaryota</taxon>
        <taxon>Metazoa</taxon>
        <taxon>Ecdysozoa</taxon>
        <taxon>Arthropoda</taxon>
        <taxon>Hexapoda</taxon>
        <taxon>Insecta</taxon>
        <taxon>Pterygota</taxon>
        <taxon>Neoptera</taxon>
        <taxon>Endopterygota</taxon>
        <taxon>Coleoptera</taxon>
        <taxon>Polyphaga</taxon>
        <taxon>Elateriformia</taxon>
        <taxon>Elateroidea</taxon>
        <taxon>Elateridae</taxon>
        <taxon>Agrypninae</taxon>
        <taxon>Pyrophorini</taxon>
        <taxon>Ignelater</taxon>
    </lineage>
</organism>
<reference evidence="4" key="1">
    <citation type="submission" date="2019-08" db="EMBL/GenBank/DDBJ databases">
        <title>The genome of the North American firefly Photinus pyralis.</title>
        <authorList>
            <consortium name="Photinus pyralis genome working group"/>
            <person name="Fallon T.R."/>
            <person name="Sander Lower S.E."/>
            <person name="Weng J.-K."/>
        </authorList>
    </citation>
    <scope>NUCLEOTIDE SEQUENCE</scope>
    <source>
        <strain evidence="4">TRF0915ILg1</strain>
        <tissue evidence="4">Whole body</tissue>
    </source>
</reference>
<keyword evidence="5" id="KW-1185">Reference proteome</keyword>
<protein>
    <recommendedName>
        <fullName evidence="3">Sulfotransferase domain-containing protein</fullName>
    </recommendedName>
</protein>
<dbReference type="PANTHER" id="PTHR11783">
    <property type="entry name" value="SULFOTRANSFERASE SULT"/>
    <property type="match status" value="1"/>
</dbReference>
<dbReference type="InterPro" id="IPR000863">
    <property type="entry name" value="Sulfotransferase_dom"/>
</dbReference>